<dbReference type="Proteomes" id="UP000076577">
    <property type="component" value="Unassembled WGS sequence"/>
</dbReference>
<dbReference type="STRING" id="989403.SAMN05421798_1195"/>
<dbReference type="SMART" id="SM00849">
    <property type="entry name" value="Lactamase_B"/>
    <property type="match status" value="1"/>
</dbReference>
<feature type="binding site" evidence="7">
    <location>
        <position position="115"/>
    </location>
    <ligand>
        <name>Zn(2+)</name>
        <dbReference type="ChEBI" id="CHEBI:29105"/>
        <label>1</label>
    </ligand>
</feature>
<comment type="function">
    <text evidence="7">Thiolesterase that catalyzes the hydrolysis of S-D-lactoyl-glutathione to form glutathione and D-lactic acid.</text>
</comment>
<accession>A0A165YBL0</accession>
<evidence type="ECO:0000256" key="2">
    <source>
        <dbReference type="ARBA" id="ARBA00004963"/>
    </source>
</evidence>
<evidence type="ECO:0000256" key="6">
    <source>
        <dbReference type="ARBA" id="ARBA00022833"/>
    </source>
</evidence>
<evidence type="ECO:0000256" key="7">
    <source>
        <dbReference type="HAMAP-Rule" id="MF_01374"/>
    </source>
</evidence>
<dbReference type="Gene3D" id="3.60.15.10">
    <property type="entry name" value="Ribonuclease Z/Hydroxyacylglutathione hydrolase-like"/>
    <property type="match status" value="1"/>
</dbReference>
<dbReference type="GO" id="GO:0046872">
    <property type="term" value="F:metal ion binding"/>
    <property type="evidence" value="ECO:0007669"/>
    <property type="project" value="UniProtKB-KW"/>
</dbReference>
<evidence type="ECO:0000256" key="5">
    <source>
        <dbReference type="ARBA" id="ARBA00022801"/>
    </source>
</evidence>
<feature type="binding site" evidence="7">
    <location>
        <position position="135"/>
    </location>
    <ligand>
        <name>Zn(2+)</name>
        <dbReference type="ChEBI" id="CHEBI:29105"/>
        <label>1</label>
    </ligand>
</feature>
<dbReference type="UniPathway" id="UPA00619">
    <property type="reaction ID" value="UER00676"/>
</dbReference>
<name>A0A165YBL0_9HYPH</name>
<dbReference type="PANTHER" id="PTHR43705:SF1">
    <property type="entry name" value="HYDROXYACYLGLUTATHIONE HYDROLASE GLOB"/>
    <property type="match status" value="1"/>
</dbReference>
<comment type="catalytic activity">
    <reaction evidence="1 7">
        <text>an S-(2-hydroxyacyl)glutathione + H2O = a 2-hydroxy carboxylate + glutathione + H(+)</text>
        <dbReference type="Rhea" id="RHEA:21864"/>
        <dbReference type="ChEBI" id="CHEBI:15377"/>
        <dbReference type="ChEBI" id="CHEBI:15378"/>
        <dbReference type="ChEBI" id="CHEBI:57925"/>
        <dbReference type="ChEBI" id="CHEBI:58896"/>
        <dbReference type="ChEBI" id="CHEBI:71261"/>
        <dbReference type="EC" id="3.1.2.6"/>
    </reaction>
</comment>
<feature type="binding site" evidence="7">
    <location>
        <position position="58"/>
    </location>
    <ligand>
        <name>Zn(2+)</name>
        <dbReference type="ChEBI" id="CHEBI:29105"/>
        <label>1</label>
    </ligand>
</feature>
<dbReference type="Pfam" id="PF16123">
    <property type="entry name" value="HAGH_C"/>
    <property type="match status" value="1"/>
</dbReference>
<dbReference type="PANTHER" id="PTHR43705">
    <property type="entry name" value="HYDROXYACYLGLUTATHIONE HYDROLASE"/>
    <property type="match status" value="1"/>
</dbReference>
<evidence type="ECO:0000313" key="10">
    <source>
        <dbReference type="Proteomes" id="UP000076577"/>
    </source>
</evidence>
<dbReference type="PATRIC" id="fig|989403.3.peg.2761"/>
<dbReference type="EMBL" id="LMCB01000019">
    <property type="protein sequence ID" value="KZL18642.1"/>
    <property type="molecule type" value="Genomic_DNA"/>
</dbReference>
<evidence type="ECO:0000313" key="9">
    <source>
        <dbReference type="EMBL" id="KZL18642.1"/>
    </source>
</evidence>
<keyword evidence="4 7" id="KW-0479">Metal-binding</keyword>
<evidence type="ECO:0000256" key="1">
    <source>
        <dbReference type="ARBA" id="ARBA00001623"/>
    </source>
</evidence>
<comment type="similarity">
    <text evidence="3 7">Belongs to the metallo-beta-lactamase superfamily. Glyoxalase II family.</text>
</comment>
<dbReference type="InterPro" id="IPR032282">
    <property type="entry name" value="HAGH_C"/>
</dbReference>
<evidence type="ECO:0000256" key="4">
    <source>
        <dbReference type="ARBA" id="ARBA00022723"/>
    </source>
</evidence>
<evidence type="ECO:0000259" key="8">
    <source>
        <dbReference type="SMART" id="SM00849"/>
    </source>
</evidence>
<dbReference type="EC" id="3.1.2.6" evidence="7"/>
<reference evidence="9 10" key="1">
    <citation type="journal article" date="2016" name="Front. Microbiol.">
        <title>Comparative Genomic Analysis Reveals a Diverse Repertoire of Genes Involved in Prokaryote-Eukaryote Interactions within the Pseudovibrio Genus.</title>
        <authorList>
            <person name="Romano S."/>
            <person name="Fernandez-Guerra A."/>
            <person name="Reen F.J."/>
            <person name="Glockner F.O."/>
            <person name="Crowley S.P."/>
            <person name="O'Sullivan O."/>
            <person name="Cotter P.D."/>
            <person name="Adams C."/>
            <person name="Dobson A.D."/>
            <person name="O'Gara F."/>
        </authorList>
    </citation>
    <scope>NUCLEOTIDE SEQUENCE [LARGE SCALE GENOMIC DNA]</scope>
    <source>
        <strain evidence="9 10">Ad2</strain>
    </source>
</reference>
<dbReference type="RefSeq" id="WP_068006457.1">
    <property type="nucleotide sequence ID" value="NZ_FOFM01000019.1"/>
</dbReference>
<protein>
    <recommendedName>
        <fullName evidence="7">Hydroxyacylglutathione hydrolase</fullName>
        <ecNumber evidence="7">3.1.2.6</ecNumber>
    </recommendedName>
    <alternativeName>
        <fullName evidence="7">Glyoxalase II</fullName>
        <shortName evidence="7">Glx II</shortName>
    </alternativeName>
</protein>
<comment type="caution">
    <text evidence="9">The sequence shown here is derived from an EMBL/GenBank/DDBJ whole genome shotgun (WGS) entry which is preliminary data.</text>
</comment>
<dbReference type="GO" id="GO:0019243">
    <property type="term" value="P:methylglyoxal catabolic process to D-lactate via S-lactoyl-glutathione"/>
    <property type="evidence" value="ECO:0007669"/>
    <property type="project" value="InterPro"/>
</dbReference>
<dbReference type="Pfam" id="PF00753">
    <property type="entry name" value="Lactamase_B"/>
    <property type="match status" value="1"/>
</dbReference>
<dbReference type="AlphaFoldDB" id="A0A165YBL0"/>
<sequence length="261" mass="28943">MKITRLYMGNSLRNYCHLIACEETGETIVLDPLDADKCLSEAQRQNLTITKIVNTHEHYDHIQGNPEIVAATGAKIHAHMTAMATIPNASVPLLAGQAVEAGTTVKLHVLHTPGHTRAHVCLLSEIGAPSLFSGDTLFNAGSGNCKFGGDPHDMYRTFVDQLALLPDETCVYPGHDYIINNLSFALSVEPDNDLAKRMLGDLETQSPHKRQMTTMAMEKQINPFFRSESPSIKTTLKAQFPDMNDDPETVFVTLRRLRDDW</sequence>
<dbReference type="OrthoDB" id="9784009at2"/>
<comment type="cofactor">
    <cofactor evidence="7">
        <name>Zn(2+)</name>
        <dbReference type="ChEBI" id="CHEBI:29105"/>
    </cofactor>
    <text evidence="7">Binds 2 Zn(2+) ions per subunit.</text>
</comment>
<feature type="binding site" evidence="7">
    <location>
        <position position="60"/>
    </location>
    <ligand>
        <name>Zn(2+)</name>
        <dbReference type="ChEBI" id="CHEBI:29105"/>
        <label>2</label>
    </ligand>
</feature>
<feature type="domain" description="Metallo-beta-lactamase" evidence="8">
    <location>
        <begin position="13"/>
        <end position="175"/>
    </location>
</feature>
<comment type="pathway">
    <text evidence="2 7">Secondary metabolite metabolism; methylglyoxal degradation; (R)-lactate from methylglyoxal: step 2/2.</text>
</comment>
<gene>
    <name evidence="9" type="primary">gloB_4</name>
    <name evidence="7" type="synonym">gloB</name>
    <name evidence="9" type="ORF">PsAD2_02583</name>
</gene>
<dbReference type="InterPro" id="IPR036866">
    <property type="entry name" value="RibonucZ/Hydroxyglut_hydro"/>
</dbReference>
<dbReference type="HAMAP" id="MF_01374">
    <property type="entry name" value="Glyoxalase_2"/>
    <property type="match status" value="1"/>
</dbReference>
<evidence type="ECO:0000256" key="3">
    <source>
        <dbReference type="ARBA" id="ARBA00006759"/>
    </source>
</evidence>
<comment type="subunit">
    <text evidence="7">Monomer.</text>
</comment>
<feature type="binding site" evidence="7">
    <location>
        <position position="61"/>
    </location>
    <ligand>
        <name>Zn(2+)</name>
        <dbReference type="ChEBI" id="CHEBI:29105"/>
        <label>2</label>
    </ligand>
</feature>
<keyword evidence="10" id="KW-1185">Reference proteome</keyword>
<feature type="binding site" evidence="7">
    <location>
        <position position="56"/>
    </location>
    <ligand>
        <name>Zn(2+)</name>
        <dbReference type="ChEBI" id="CHEBI:29105"/>
        <label>1</label>
    </ligand>
</feature>
<keyword evidence="5 7" id="KW-0378">Hydrolase</keyword>
<dbReference type="InterPro" id="IPR035680">
    <property type="entry name" value="Clx_II_MBL"/>
</dbReference>
<organism evidence="9 10">
    <name type="scientific">Pseudovibrio axinellae</name>
    <dbReference type="NCBI Taxonomy" id="989403"/>
    <lineage>
        <taxon>Bacteria</taxon>
        <taxon>Pseudomonadati</taxon>
        <taxon>Pseudomonadota</taxon>
        <taxon>Alphaproteobacteria</taxon>
        <taxon>Hyphomicrobiales</taxon>
        <taxon>Stappiaceae</taxon>
        <taxon>Pseudovibrio</taxon>
    </lineage>
</organism>
<feature type="binding site" evidence="7">
    <location>
        <position position="135"/>
    </location>
    <ligand>
        <name>Zn(2+)</name>
        <dbReference type="ChEBI" id="CHEBI:29105"/>
        <label>2</label>
    </ligand>
</feature>
<dbReference type="InterPro" id="IPR017782">
    <property type="entry name" value="Hydroxyacylglutathione_Hdrlase"/>
</dbReference>
<dbReference type="InterPro" id="IPR050110">
    <property type="entry name" value="Glyoxalase_II_hydrolase"/>
</dbReference>
<dbReference type="CDD" id="cd07723">
    <property type="entry name" value="hydroxyacylglutathione_hydrolase_MBL-fold"/>
    <property type="match status" value="1"/>
</dbReference>
<dbReference type="GO" id="GO:0004416">
    <property type="term" value="F:hydroxyacylglutathione hydrolase activity"/>
    <property type="evidence" value="ECO:0007669"/>
    <property type="project" value="UniProtKB-UniRule"/>
</dbReference>
<proteinExistence type="inferred from homology"/>
<keyword evidence="6 7" id="KW-0862">Zinc</keyword>
<dbReference type="SUPFAM" id="SSF56281">
    <property type="entry name" value="Metallo-hydrolase/oxidoreductase"/>
    <property type="match status" value="1"/>
</dbReference>
<feature type="binding site" evidence="7">
    <location>
        <position position="175"/>
    </location>
    <ligand>
        <name>Zn(2+)</name>
        <dbReference type="ChEBI" id="CHEBI:29105"/>
        <label>2</label>
    </ligand>
</feature>
<dbReference type="InterPro" id="IPR001279">
    <property type="entry name" value="Metallo-B-lactamas"/>
</dbReference>